<dbReference type="SUPFAM" id="SSF53474">
    <property type="entry name" value="alpha/beta-Hydrolases"/>
    <property type="match status" value="1"/>
</dbReference>
<feature type="domain" description="Fungal lipase-type" evidence="2">
    <location>
        <begin position="61"/>
        <end position="214"/>
    </location>
</feature>
<gene>
    <name evidence="3" type="primary">g1506</name>
    <name evidence="3" type="ORF">VP750_LOCUS1291</name>
</gene>
<evidence type="ECO:0000313" key="4">
    <source>
        <dbReference type="Proteomes" id="UP001497392"/>
    </source>
</evidence>
<feature type="compositionally biased region" description="Polar residues" evidence="1">
    <location>
        <begin position="253"/>
        <end position="265"/>
    </location>
</feature>
<evidence type="ECO:0000313" key="3">
    <source>
        <dbReference type="EMBL" id="CAL5219632.1"/>
    </source>
</evidence>
<dbReference type="PANTHER" id="PTHR47523:SF1">
    <property type="entry name" value="F21O3.11 PROTEIN"/>
    <property type="match status" value="1"/>
</dbReference>
<dbReference type="EMBL" id="CAXHTA020000002">
    <property type="protein sequence ID" value="CAL5219632.1"/>
    <property type="molecule type" value="Genomic_DNA"/>
</dbReference>
<reference evidence="3 4" key="1">
    <citation type="submission" date="2024-06" db="EMBL/GenBank/DDBJ databases">
        <authorList>
            <person name="Kraege A."/>
            <person name="Thomma B."/>
        </authorList>
    </citation>
    <scope>NUCLEOTIDE SEQUENCE [LARGE SCALE GENOMIC DNA]</scope>
</reference>
<dbReference type="Gene3D" id="3.40.50.1820">
    <property type="entry name" value="alpha/beta hydrolase"/>
    <property type="match status" value="1"/>
</dbReference>
<dbReference type="Proteomes" id="UP001497392">
    <property type="component" value="Unassembled WGS sequence"/>
</dbReference>
<feature type="region of interest" description="Disordered" evidence="1">
    <location>
        <begin position="253"/>
        <end position="278"/>
    </location>
</feature>
<feature type="region of interest" description="Disordered" evidence="1">
    <location>
        <begin position="401"/>
        <end position="460"/>
    </location>
</feature>
<dbReference type="Pfam" id="PF01764">
    <property type="entry name" value="Lipase_3"/>
    <property type="match status" value="1"/>
</dbReference>
<dbReference type="CDD" id="cd00519">
    <property type="entry name" value="Lipase_3"/>
    <property type="match status" value="1"/>
</dbReference>
<feature type="compositionally biased region" description="Low complexity" evidence="1">
    <location>
        <begin position="320"/>
        <end position="340"/>
    </location>
</feature>
<proteinExistence type="predicted"/>
<dbReference type="InterPro" id="IPR002921">
    <property type="entry name" value="Fungal_lipase-type"/>
</dbReference>
<feature type="region of interest" description="Disordered" evidence="1">
    <location>
        <begin position="292"/>
        <end position="344"/>
    </location>
</feature>
<sequence length="1134" mass="119780">MVLSEAVYKAYEGGPAAVPPALAALQGSFHPSLCALDTVQCSLSHVQHRYIVASSADALYVAFMGTKVLRDYLADANYLQAALWPGVQAMAGQGTDSPGGSTHPAREAAAAHQGFLARSQRVPVELLYLRARQQGKRLVLCGHSLGGAVAKLCTLRLLHQLASREAAQGHVKCVAFAAPALGNAALATLVLQQGWSYAFYNLTLPEDIVPRLLAMRYAASLPAAAATAVSQPQEVAQEDTARADVPARELQNTGIARPSWHSTSAAAAGSPSKSRWHASLASSMDKLRALTRSTAPSKPAADPQAAPYMQQDPAEAVQGEQHASAQEQPAPQQQSRQGGALRSYLPSWDPTRYLPTFVPFGGQHHLYAPAAASAASPLLSRAVRSPETSEAEDAEALAALESQEAPSPQPQAPAGAEGHQGASSYPGSTGRREQPKVQPASRPGTPPEMPSGTAQAEAQKAADARKYALSLTTYHRMYTMRERAAAICSAAWSPVEGGLRPAVKLCQDLAPPLHVTAASAQLPILPPSPIQPAALEPAYRRWTPTALWASTSGAFARQLPAGDEGSGGSNGTKARSWAPAGLLASSHRVLAFGQGALDQLRSSVQQAPPPQQLGEQLQQDEGTPSEAAHGANKAASAAGSWWMPWRPAPAYDNALGPAQAPSPSKARPWLPQGASRWLSSSPQDDAVRLQITVSGQGLAGCTSARLQAPAGSFQEARITSAPAVSLSSLTVPQPAQKPQPPGKLRLQLLRQKLLDASRHTWQRLQSKAASNAQPASESTKEQLVLEVKLKHADAQAIVSSSSQHEGSHSRAGRILKVHLRSDFEVVRSEVMLSRHQVWILGSSSHTVDRVLQLLGAAAAKHAFLPGVKTAAADAISYTCLVPANGELAAVAQLASQHLQGLQARGTHGQTSAVEAEAPEGDSSLRPQVHAVTSSQMLQPLYKSIGMLSPAYRAQAVEAARVVSTALASTLQQARLTASQTASAARAQLQRLRHRHTVLAMQQQSRPDMIMLCLPGRSSIMGGRQKQRQPASAVYRTFLKGQSSAAHSIVEYAAVTSLVGNAHQAGTPVLVILLTEDRDLEIHKAECAKALQLSDTDRLAILGGKPSSTEAFNLKRAIFDCLEGSKQSPRITSKL</sequence>
<keyword evidence="4" id="KW-1185">Reference proteome</keyword>
<feature type="region of interest" description="Disordered" evidence="1">
    <location>
        <begin position="903"/>
        <end position="923"/>
    </location>
</feature>
<evidence type="ECO:0000256" key="1">
    <source>
        <dbReference type="SAM" id="MobiDB-lite"/>
    </source>
</evidence>
<protein>
    <submittedName>
        <fullName evidence="3">G1506 protein</fullName>
    </submittedName>
</protein>
<dbReference type="PANTHER" id="PTHR47523">
    <property type="entry name" value="F21O3.11 PROTEIN"/>
    <property type="match status" value="1"/>
</dbReference>
<feature type="region of interest" description="Disordered" evidence="1">
    <location>
        <begin position="653"/>
        <end position="681"/>
    </location>
</feature>
<name>A0ABP1FPY5_9CHLO</name>
<evidence type="ECO:0000259" key="2">
    <source>
        <dbReference type="Pfam" id="PF01764"/>
    </source>
</evidence>
<feature type="compositionally biased region" description="Low complexity" evidence="1">
    <location>
        <begin position="401"/>
        <end position="422"/>
    </location>
</feature>
<feature type="region of interest" description="Disordered" evidence="1">
    <location>
        <begin position="602"/>
        <end position="635"/>
    </location>
</feature>
<comment type="caution">
    <text evidence="3">The sequence shown here is derived from an EMBL/GenBank/DDBJ whole genome shotgun (WGS) entry which is preliminary data.</text>
</comment>
<organism evidence="3 4">
    <name type="scientific">Coccomyxa viridis</name>
    <dbReference type="NCBI Taxonomy" id="1274662"/>
    <lineage>
        <taxon>Eukaryota</taxon>
        <taxon>Viridiplantae</taxon>
        <taxon>Chlorophyta</taxon>
        <taxon>core chlorophytes</taxon>
        <taxon>Trebouxiophyceae</taxon>
        <taxon>Trebouxiophyceae incertae sedis</taxon>
        <taxon>Coccomyxaceae</taxon>
        <taxon>Coccomyxa</taxon>
    </lineage>
</organism>
<accession>A0ABP1FPY5</accession>
<dbReference type="InterPro" id="IPR029058">
    <property type="entry name" value="AB_hydrolase_fold"/>
</dbReference>